<keyword evidence="2" id="KW-0004">4Fe-4S</keyword>
<dbReference type="CDD" id="cd02980">
    <property type="entry name" value="TRX_Fd_family"/>
    <property type="match status" value="1"/>
</dbReference>
<keyword evidence="3" id="KW-0479">Metal-binding</keyword>
<evidence type="ECO:0000256" key="1">
    <source>
        <dbReference type="ARBA" id="ARBA00007523"/>
    </source>
</evidence>
<evidence type="ECO:0000256" key="5">
    <source>
        <dbReference type="ARBA" id="ARBA00023014"/>
    </source>
</evidence>
<dbReference type="InterPro" id="IPR037207">
    <property type="entry name" value="Nuop51_4Fe4S-bd_sf"/>
</dbReference>
<dbReference type="Gene3D" id="3.10.20.600">
    <property type="match status" value="1"/>
</dbReference>
<dbReference type="EMBL" id="GU358020">
    <property type="protein sequence ID" value="ADJ94030.1"/>
    <property type="molecule type" value="Genomic_DNA"/>
</dbReference>
<dbReference type="Pfam" id="PF01512">
    <property type="entry name" value="Complex1_51K"/>
    <property type="match status" value="1"/>
</dbReference>
<dbReference type="SUPFAM" id="SSF142984">
    <property type="entry name" value="Nqo1 middle domain-like"/>
    <property type="match status" value="1"/>
</dbReference>
<dbReference type="SUPFAM" id="SSF142019">
    <property type="entry name" value="Nqo1 FMN-binding domain-like"/>
    <property type="match status" value="1"/>
</dbReference>
<evidence type="ECO:0000256" key="3">
    <source>
        <dbReference type="ARBA" id="ARBA00022723"/>
    </source>
</evidence>
<dbReference type="FunFam" id="1.20.1440.230:FF:000001">
    <property type="entry name" value="Mitochondrial NADH dehydrogenase flavoprotein 1"/>
    <property type="match status" value="1"/>
</dbReference>
<organism evidence="7">
    <name type="scientific">Clostridia bacterium enrichment culture clone BF</name>
    <dbReference type="NCBI Taxonomy" id="857391"/>
    <lineage>
        <taxon>Bacteria</taxon>
        <taxon>Bacillati</taxon>
        <taxon>Bacillota</taxon>
        <taxon>Clostridia</taxon>
        <taxon>environmental samples</taxon>
    </lineage>
</organism>
<evidence type="ECO:0000259" key="6">
    <source>
        <dbReference type="PROSITE" id="PS51379"/>
    </source>
</evidence>
<evidence type="ECO:0000256" key="2">
    <source>
        <dbReference type="ARBA" id="ARBA00022485"/>
    </source>
</evidence>
<dbReference type="InterPro" id="IPR037225">
    <property type="entry name" value="Nuo51_FMN-bd_sf"/>
</dbReference>
<dbReference type="SUPFAM" id="SSF140490">
    <property type="entry name" value="Nqo1C-terminal domain-like"/>
    <property type="match status" value="1"/>
</dbReference>
<dbReference type="GO" id="GO:0046872">
    <property type="term" value="F:metal ion binding"/>
    <property type="evidence" value="ECO:0007669"/>
    <property type="project" value="UniProtKB-KW"/>
</dbReference>
<dbReference type="PROSITE" id="PS00198">
    <property type="entry name" value="4FE4S_FER_1"/>
    <property type="match status" value="1"/>
</dbReference>
<evidence type="ECO:0000313" key="7">
    <source>
        <dbReference type="EMBL" id="ADJ94030.1"/>
    </source>
</evidence>
<dbReference type="InterPro" id="IPR019575">
    <property type="entry name" value="Nuop51_4Fe4S-bd"/>
</dbReference>
<dbReference type="PROSITE" id="PS51379">
    <property type="entry name" value="4FE4S_FER_2"/>
    <property type="match status" value="2"/>
</dbReference>
<dbReference type="Pfam" id="PF13237">
    <property type="entry name" value="Fer4_10"/>
    <property type="match status" value="1"/>
</dbReference>
<feature type="domain" description="4Fe-4S ferredoxin-type" evidence="6">
    <location>
        <begin position="573"/>
        <end position="602"/>
    </location>
</feature>
<dbReference type="SUPFAM" id="SSF54862">
    <property type="entry name" value="4Fe-4S ferredoxins"/>
    <property type="match status" value="1"/>
</dbReference>
<dbReference type="FunFam" id="3.40.50.11540:FF:000001">
    <property type="entry name" value="NADH dehydrogenase [ubiquinone] flavoprotein 1, mitochondrial"/>
    <property type="match status" value="1"/>
</dbReference>
<dbReference type="GO" id="GO:0051539">
    <property type="term" value="F:4 iron, 4 sulfur cluster binding"/>
    <property type="evidence" value="ECO:0007669"/>
    <property type="project" value="UniProtKB-KW"/>
</dbReference>
<reference evidence="7" key="1">
    <citation type="journal article" date="2010" name="Environ. Microbiol.">
        <title>Identification of enzymes involved in anaerobic benzene degradation by a strictly anaerobic iron-reducing enrichment culture.</title>
        <authorList>
            <person name="Abu Laban N."/>
            <person name="Selesi D."/>
            <person name="Rattei T."/>
            <person name="Tischler P."/>
            <person name="Meckenstock R.U."/>
        </authorList>
    </citation>
    <scope>NUCLEOTIDE SEQUENCE</scope>
</reference>
<dbReference type="PROSITE" id="PS51257">
    <property type="entry name" value="PROKAR_LIPOPROTEIN"/>
    <property type="match status" value="1"/>
</dbReference>
<dbReference type="SUPFAM" id="SSF52833">
    <property type="entry name" value="Thioredoxin-like"/>
    <property type="match status" value="1"/>
</dbReference>
<dbReference type="InterPro" id="IPR017896">
    <property type="entry name" value="4Fe4S_Fe-S-bd"/>
</dbReference>
<evidence type="ECO:0000256" key="4">
    <source>
        <dbReference type="ARBA" id="ARBA00023004"/>
    </source>
</evidence>
<dbReference type="Pfam" id="PF10589">
    <property type="entry name" value="NADH_4Fe-4S"/>
    <property type="match status" value="1"/>
</dbReference>
<comment type="similarity">
    <text evidence="1">Belongs to the complex I 51 kDa subunit family.</text>
</comment>
<accession>D8WWS6</accession>
<proteinExistence type="inferred from homology"/>
<dbReference type="InterPro" id="IPR011538">
    <property type="entry name" value="Nuo51_FMN-bd"/>
</dbReference>
<dbReference type="InterPro" id="IPR036249">
    <property type="entry name" value="Thioredoxin-like_sf"/>
</dbReference>
<dbReference type="Gene3D" id="1.20.1440.230">
    <property type="entry name" value="NADH-ubiquinone oxidoreductase 51kDa subunit, iron-sulphur binding domain"/>
    <property type="match status" value="1"/>
</dbReference>
<sequence>MIKEDKKPATATVTTVTVGLASCGIAAGAQKVYDAFRQALEGLPAALDFSGCMGMCFNEPLVEVRSPNDGRRYIYGKVQPEWVERIVSDHIKNGQPIEEWLVYADGTKTLDADFIDKQQRILLKNCGVINPESIDSYLAVDGYKAIQKALKSMAPEQVIAEIDRSGLRGRGGGGFSTATKWSFARKSPGREKYVICNADEGDPGAFMDRSVLESNPHSVLEGMLIAGYAMGAQTGYVYIRAEYPLAIKRLKAAISQAEAKGFLGGNILGSDFSFRIMIREGAGAFVCGEETALIMSVEGKRGMPRIRPPYPVEAGLWGKPTSINNVETFANVPWIILNGADAFNRYGTETSKGTKVFALAGSIARGGLIEVPMGITINEIVFDIGGGLASGRKLKAVQTGGPSGGCIPASLADTPVDYESLKKIGAIMGSGGLLIMDESTCMVDVAKFFLNFTQEESCGKCTFCRVGTRQMLKILNRITDGEGKDGDIEMLEDLGQKISAGSLCGLGQSAPNPVLTTIKYFRSEYEAHIYDKKCPAKKCKALIRYEVTEEKCKGCGRCNKQCPTGAIAGEKKQPFALDQGKCIRCGLCINACKFDAILVASGS</sequence>
<dbReference type="Gene3D" id="3.40.30.10">
    <property type="entry name" value="Glutaredoxin"/>
    <property type="match status" value="1"/>
</dbReference>
<keyword evidence="5" id="KW-0411">Iron-sulfur</keyword>
<dbReference type="Gene3D" id="3.40.50.11540">
    <property type="entry name" value="NADH-ubiquinone oxidoreductase 51kDa subunit"/>
    <property type="match status" value="1"/>
</dbReference>
<dbReference type="PANTHER" id="PTHR43578">
    <property type="entry name" value="NADH-QUINONE OXIDOREDUCTASE SUBUNIT F"/>
    <property type="match status" value="1"/>
</dbReference>
<dbReference type="Gene3D" id="6.10.250.1450">
    <property type="match status" value="1"/>
</dbReference>
<protein>
    <submittedName>
        <fullName evidence="7">Putative respiratory-chain NADH dehydrogenase domain</fullName>
    </submittedName>
</protein>
<dbReference type="AlphaFoldDB" id="D8WWS6"/>
<feature type="domain" description="4Fe-4S ferredoxin-type" evidence="6">
    <location>
        <begin position="543"/>
        <end position="572"/>
    </location>
</feature>
<dbReference type="InterPro" id="IPR017900">
    <property type="entry name" value="4Fe4S_Fe_S_CS"/>
</dbReference>
<keyword evidence="4" id="KW-0408">Iron</keyword>
<dbReference type="Gene3D" id="3.30.70.20">
    <property type="match status" value="1"/>
</dbReference>
<name>D8WWS6_9FIRM</name>
<feature type="non-terminal residue" evidence="7">
    <location>
        <position position="603"/>
    </location>
</feature>
<dbReference type="PANTHER" id="PTHR43578:SF3">
    <property type="entry name" value="NADH-QUINONE OXIDOREDUCTASE SUBUNIT F"/>
    <property type="match status" value="1"/>
</dbReference>
<dbReference type="SMART" id="SM00928">
    <property type="entry name" value="NADH_4Fe-4S"/>
    <property type="match status" value="1"/>
</dbReference>